<protein>
    <submittedName>
        <fullName evidence="1">Uncharacterized protein</fullName>
    </submittedName>
</protein>
<evidence type="ECO:0000313" key="1">
    <source>
        <dbReference type="EMBL" id="KAJ3605670.1"/>
    </source>
</evidence>
<sequence length="72" mass="8484">MIRDDTPRLAIIGCSRVPTPLLWRWSREEMGPSVDVCVDTWELSRSYFIQEIHRRHHKGAEELRRSKEVGPP</sequence>
<dbReference type="EMBL" id="JANIIK010000043">
    <property type="protein sequence ID" value="KAJ3605670.1"/>
    <property type="molecule type" value="Genomic_DNA"/>
</dbReference>
<dbReference type="Proteomes" id="UP001148018">
    <property type="component" value="Unassembled WGS sequence"/>
</dbReference>
<name>A0A9Q0EEA0_9TELE</name>
<evidence type="ECO:0000313" key="2">
    <source>
        <dbReference type="Proteomes" id="UP001148018"/>
    </source>
</evidence>
<dbReference type="AlphaFoldDB" id="A0A9Q0EEA0"/>
<accession>A0A9Q0EEA0</accession>
<keyword evidence="2" id="KW-1185">Reference proteome</keyword>
<proteinExistence type="predicted"/>
<comment type="caution">
    <text evidence="1">The sequence shown here is derived from an EMBL/GenBank/DDBJ whole genome shotgun (WGS) entry which is preliminary data.</text>
</comment>
<gene>
    <name evidence="1" type="ORF">NHX12_027715</name>
</gene>
<organism evidence="1 2">
    <name type="scientific">Muraenolepis orangiensis</name>
    <name type="common">Patagonian moray cod</name>
    <dbReference type="NCBI Taxonomy" id="630683"/>
    <lineage>
        <taxon>Eukaryota</taxon>
        <taxon>Metazoa</taxon>
        <taxon>Chordata</taxon>
        <taxon>Craniata</taxon>
        <taxon>Vertebrata</taxon>
        <taxon>Euteleostomi</taxon>
        <taxon>Actinopterygii</taxon>
        <taxon>Neopterygii</taxon>
        <taxon>Teleostei</taxon>
        <taxon>Neoteleostei</taxon>
        <taxon>Acanthomorphata</taxon>
        <taxon>Zeiogadaria</taxon>
        <taxon>Gadariae</taxon>
        <taxon>Gadiformes</taxon>
        <taxon>Muraenolepidoidei</taxon>
        <taxon>Muraenolepididae</taxon>
        <taxon>Muraenolepis</taxon>
    </lineage>
</organism>
<reference evidence="1" key="1">
    <citation type="submission" date="2022-07" db="EMBL/GenBank/DDBJ databases">
        <title>Chromosome-level genome of Muraenolepis orangiensis.</title>
        <authorList>
            <person name="Kim J."/>
        </authorList>
    </citation>
    <scope>NUCLEOTIDE SEQUENCE</scope>
    <source>
        <strain evidence="1">KU_S4_2022</strain>
        <tissue evidence="1">Muscle</tissue>
    </source>
</reference>